<dbReference type="GO" id="GO:0003677">
    <property type="term" value="F:DNA binding"/>
    <property type="evidence" value="ECO:0007669"/>
    <property type="project" value="InterPro"/>
</dbReference>
<evidence type="ECO:0000259" key="3">
    <source>
        <dbReference type="PROSITE" id="PS50930"/>
    </source>
</evidence>
<gene>
    <name evidence="4" type="ORF">FC678_14490</name>
</gene>
<dbReference type="AlphaFoldDB" id="A0A9X8ZGL9"/>
<organism evidence="4 5">
    <name type="scientific">Peribacillus simplex</name>
    <dbReference type="NCBI Taxonomy" id="1478"/>
    <lineage>
        <taxon>Bacteria</taxon>
        <taxon>Bacillati</taxon>
        <taxon>Bacillota</taxon>
        <taxon>Bacilli</taxon>
        <taxon>Bacillales</taxon>
        <taxon>Bacillaceae</taxon>
        <taxon>Peribacillus</taxon>
    </lineage>
</organism>
<accession>A0A9X8ZGL9</accession>
<dbReference type="OrthoDB" id="9809318at2"/>
<dbReference type="InterPro" id="IPR011006">
    <property type="entry name" value="CheY-like_superfamily"/>
</dbReference>
<dbReference type="PROSITE" id="PS50110">
    <property type="entry name" value="RESPONSE_REGULATORY"/>
    <property type="match status" value="1"/>
</dbReference>
<feature type="domain" description="HTH LytTR-type" evidence="3">
    <location>
        <begin position="130"/>
        <end position="237"/>
    </location>
</feature>
<sequence length="239" mass="27851">MMGFIRLAVIDDQEPILNEIKGFVNKFPNVNLIFSTTDVSELFNSIDQGLSIDVILLDINMPVSNGFDIAHYLKENHPQIKIIFMSAHQDFALQGYKYYPEDFLTKPINIVRLKQTLDRLSYTHKKIRRIGVKANGKISLIDTANILYIEKKGRKTFIHLKDAETVECSEGLNKLEDILNQCNFYRTHQSYLVSIDQIDYIESDNYMKSYNVKLHHCNHKINLSRHKFTALKNLIEQHF</sequence>
<dbReference type="InterPro" id="IPR046947">
    <property type="entry name" value="LytR-like"/>
</dbReference>
<dbReference type="SMART" id="SM00850">
    <property type="entry name" value="LytTR"/>
    <property type="match status" value="1"/>
</dbReference>
<dbReference type="SMART" id="SM00448">
    <property type="entry name" value="REC"/>
    <property type="match status" value="1"/>
</dbReference>
<evidence type="ECO:0000313" key="4">
    <source>
        <dbReference type="EMBL" id="TKH10533.1"/>
    </source>
</evidence>
<protein>
    <submittedName>
        <fullName evidence="4">Response regulator transcription factor</fullName>
    </submittedName>
</protein>
<dbReference type="InterPro" id="IPR007492">
    <property type="entry name" value="LytTR_DNA-bd_dom"/>
</dbReference>
<name>A0A9X8ZGL9_9BACI</name>
<dbReference type="PANTHER" id="PTHR37299:SF1">
    <property type="entry name" value="STAGE 0 SPORULATION PROTEIN A HOMOLOG"/>
    <property type="match status" value="1"/>
</dbReference>
<feature type="domain" description="Response regulatory" evidence="2">
    <location>
        <begin position="6"/>
        <end position="121"/>
    </location>
</feature>
<feature type="modified residue" description="4-aspartylphosphate" evidence="1">
    <location>
        <position position="58"/>
    </location>
</feature>
<reference evidence="4 5" key="1">
    <citation type="journal article" date="2019" name="Environ. Microbiol.">
        <title>An active ?-lactamase is a part of an orchestrated cell wall stress resistance network of Bacillus subtilis and related rhizosphere species.</title>
        <authorList>
            <person name="Bucher T."/>
            <person name="Keren-Paz A."/>
            <person name="Hausser J."/>
            <person name="Olender T."/>
            <person name="Cytryn E."/>
            <person name="Kolodkin-Gal I."/>
        </authorList>
    </citation>
    <scope>NUCLEOTIDE SEQUENCE [LARGE SCALE GENOMIC DNA]</scope>
    <source>
        <strain evidence="4 5">I4</strain>
    </source>
</reference>
<dbReference type="Pfam" id="PF00072">
    <property type="entry name" value="Response_reg"/>
    <property type="match status" value="1"/>
</dbReference>
<dbReference type="PROSITE" id="PS50930">
    <property type="entry name" value="HTH_LYTTR"/>
    <property type="match status" value="1"/>
</dbReference>
<keyword evidence="1" id="KW-0597">Phosphoprotein</keyword>
<dbReference type="SUPFAM" id="SSF52172">
    <property type="entry name" value="CheY-like"/>
    <property type="match status" value="1"/>
</dbReference>
<dbReference type="PANTHER" id="PTHR37299">
    <property type="entry name" value="TRANSCRIPTIONAL REGULATOR-RELATED"/>
    <property type="match status" value="1"/>
</dbReference>
<dbReference type="Pfam" id="PF04397">
    <property type="entry name" value="LytTR"/>
    <property type="match status" value="1"/>
</dbReference>
<dbReference type="EMBL" id="SZNT01000202">
    <property type="protein sequence ID" value="TKH10533.1"/>
    <property type="molecule type" value="Genomic_DNA"/>
</dbReference>
<dbReference type="Gene3D" id="3.40.50.2300">
    <property type="match status" value="1"/>
</dbReference>
<proteinExistence type="predicted"/>
<evidence type="ECO:0000313" key="5">
    <source>
        <dbReference type="Proteomes" id="UP000309170"/>
    </source>
</evidence>
<dbReference type="GO" id="GO:0000156">
    <property type="term" value="F:phosphorelay response regulator activity"/>
    <property type="evidence" value="ECO:0007669"/>
    <property type="project" value="InterPro"/>
</dbReference>
<evidence type="ECO:0000256" key="1">
    <source>
        <dbReference type="PROSITE-ProRule" id="PRU00169"/>
    </source>
</evidence>
<comment type="caution">
    <text evidence="4">The sequence shown here is derived from an EMBL/GenBank/DDBJ whole genome shotgun (WGS) entry which is preliminary data.</text>
</comment>
<dbReference type="Proteomes" id="UP000309170">
    <property type="component" value="Unassembled WGS sequence"/>
</dbReference>
<dbReference type="InterPro" id="IPR001789">
    <property type="entry name" value="Sig_transdc_resp-reg_receiver"/>
</dbReference>
<dbReference type="Gene3D" id="2.40.50.1020">
    <property type="entry name" value="LytTr DNA-binding domain"/>
    <property type="match status" value="1"/>
</dbReference>
<evidence type="ECO:0000259" key="2">
    <source>
        <dbReference type="PROSITE" id="PS50110"/>
    </source>
</evidence>